<accession>A0A7V8VDR1</accession>
<evidence type="ECO:0000259" key="3">
    <source>
        <dbReference type="PROSITE" id="PS50222"/>
    </source>
</evidence>
<dbReference type="GO" id="GO:0005509">
    <property type="term" value="F:calcium ion binding"/>
    <property type="evidence" value="ECO:0007669"/>
    <property type="project" value="InterPro"/>
</dbReference>
<comment type="caution">
    <text evidence="4">The sequence shown here is derived from an EMBL/GenBank/DDBJ whole genome shotgun (WGS) entry which is preliminary data.</text>
</comment>
<feature type="chain" id="PRO_5031003159" evidence="2">
    <location>
        <begin position="25"/>
        <end position="798"/>
    </location>
</feature>
<dbReference type="AlphaFoldDB" id="A0A7V8VDR1"/>
<protein>
    <submittedName>
        <fullName evidence="4">CehA/McbA family metallohydrolase</fullName>
    </submittedName>
</protein>
<dbReference type="PROSITE" id="PS00018">
    <property type="entry name" value="EF_HAND_1"/>
    <property type="match status" value="1"/>
</dbReference>
<sequence>MVCRSRMGLAAGVVLVLAVPLRGAEGPPVVAVEGQPLAANVERLMQALEFLGAPLEAATARSLRQAVQAQDARRIQEILDQQVLVVVTLNPESRVKAARGPASARLQQAGYTPVLIKVINESTVKKPLNISSPQAGPVYSDPGRQQRDPKADPNIVRRFLQVEMFRSPPMTGQLSGLGVEYVIALIYSRDAGQREATLAFDVGQGTQDLGFRGEVPILFEVRPAIEVRLKVRDFDGTPTVGRFTFTDKWGHVYPPQPKRLAPDFFFQRQIYRADGGTVLLPPGEFEVEYGRGPEYRLKRQRIVIPDKGPVELSFTLERWIHPAAWGWYSGDHHIHAAGCAHYTNPTEGVLPQDMFLHVKGEGLNVGCCLTWGPCYEYQRQFFEARPWSRSEPFTILKYDVEVSGFGSQALGHVCLLNLQDQTYPGSEGTKYKGWPSWTTPLMRWAKAQGAVTGYAHSASGLGVQPEQAARRLLAALDTNRDQQVSPEEARQGLLPLPEPFAAIDRDQDGRLTAEELLQSTRRTLRQLPNLNIPQMDGIGAQEVCVTTAMGVCDFLSAMDTDRIPEWNCWYHILNSGFPLKISGETDFPCISGSRVGQGRVYVQMGKIEALDFAQWCAHLAKGRSYVSDGYAHALEFTVNGVAPGFGTVQLNSPGKVRIRAKVAFGSEVALGTAPGAAVPQGKTRLVELVVNGQVAARQEVPADDQVHEVEWEVPIRKSSWVALRHLPQMHTNPVEVLVGGKPIRASRASALWCAGVIEQLWRMRADHIKPEERPEAEKTFRKAIEIYRQRAAEAEEGS</sequence>
<dbReference type="RefSeq" id="WP_194537565.1">
    <property type="nucleotide sequence ID" value="NZ_JACEFB010000004.1"/>
</dbReference>
<reference evidence="4 5" key="1">
    <citation type="submission" date="2020-07" db="EMBL/GenBank/DDBJ databases">
        <title>Thermogemmata thermophila gen. nov., sp. nov., a novel moderate thermophilic planctomycete from a Kamchatka hot spring.</title>
        <authorList>
            <person name="Elcheninov A.G."/>
            <person name="Podosokorskaya O.A."/>
            <person name="Kovaleva O.L."/>
            <person name="Novikov A."/>
            <person name="Bonch-Osmolovskaya E.A."/>
            <person name="Toshchakov S.V."/>
            <person name="Kublanov I.V."/>
        </authorList>
    </citation>
    <scope>NUCLEOTIDE SEQUENCE [LARGE SCALE GENOMIC DNA]</scope>
    <source>
        <strain evidence="4 5">2918</strain>
    </source>
</reference>
<dbReference type="InterPro" id="IPR018247">
    <property type="entry name" value="EF_Hand_1_Ca_BS"/>
</dbReference>
<dbReference type="PROSITE" id="PS50222">
    <property type="entry name" value="EF_HAND_2"/>
    <property type="match status" value="2"/>
</dbReference>
<keyword evidence="2" id="KW-0732">Signal</keyword>
<dbReference type="Gene3D" id="1.10.238.10">
    <property type="entry name" value="EF-hand"/>
    <property type="match status" value="1"/>
</dbReference>
<keyword evidence="5" id="KW-1185">Reference proteome</keyword>
<organism evidence="4 5">
    <name type="scientific">Thermogemmata fonticola</name>
    <dbReference type="NCBI Taxonomy" id="2755323"/>
    <lineage>
        <taxon>Bacteria</taxon>
        <taxon>Pseudomonadati</taxon>
        <taxon>Planctomycetota</taxon>
        <taxon>Planctomycetia</taxon>
        <taxon>Gemmatales</taxon>
        <taxon>Gemmataceae</taxon>
        <taxon>Thermogemmata</taxon>
    </lineage>
</organism>
<dbReference type="EMBL" id="JACEFB010000004">
    <property type="protein sequence ID" value="MBA2226142.1"/>
    <property type="molecule type" value="Genomic_DNA"/>
</dbReference>
<gene>
    <name evidence="4" type="ORF">H0921_08210</name>
</gene>
<feature type="region of interest" description="Disordered" evidence="1">
    <location>
        <begin position="127"/>
        <end position="151"/>
    </location>
</feature>
<feature type="signal peptide" evidence="2">
    <location>
        <begin position="1"/>
        <end position="24"/>
    </location>
</feature>
<dbReference type="SUPFAM" id="SSF47473">
    <property type="entry name" value="EF-hand"/>
    <property type="match status" value="1"/>
</dbReference>
<evidence type="ECO:0000256" key="1">
    <source>
        <dbReference type="SAM" id="MobiDB-lite"/>
    </source>
</evidence>
<name>A0A7V8VDR1_9BACT</name>
<feature type="domain" description="EF-hand" evidence="3">
    <location>
        <begin position="500"/>
        <end position="526"/>
    </location>
</feature>
<dbReference type="NCBIfam" id="NF038032">
    <property type="entry name" value="CehA_McbA_metalo"/>
    <property type="match status" value="1"/>
</dbReference>
<evidence type="ECO:0000313" key="5">
    <source>
        <dbReference type="Proteomes" id="UP000542342"/>
    </source>
</evidence>
<evidence type="ECO:0000313" key="4">
    <source>
        <dbReference type="EMBL" id="MBA2226142.1"/>
    </source>
</evidence>
<dbReference type="InterPro" id="IPR002048">
    <property type="entry name" value="EF_hand_dom"/>
</dbReference>
<evidence type="ECO:0000256" key="2">
    <source>
        <dbReference type="SAM" id="SignalP"/>
    </source>
</evidence>
<keyword evidence="4" id="KW-0378">Hydrolase</keyword>
<feature type="domain" description="EF-hand" evidence="3">
    <location>
        <begin position="464"/>
        <end position="499"/>
    </location>
</feature>
<proteinExistence type="predicted"/>
<dbReference type="Proteomes" id="UP000542342">
    <property type="component" value="Unassembled WGS sequence"/>
</dbReference>
<dbReference type="GO" id="GO:0016787">
    <property type="term" value="F:hydrolase activity"/>
    <property type="evidence" value="ECO:0007669"/>
    <property type="project" value="UniProtKB-KW"/>
</dbReference>
<dbReference type="InterPro" id="IPR011992">
    <property type="entry name" value="EF-hand-dom_pair"/>
</dbReference>